<organism evidence="1 2">
    <name type="scientific">Microbacterium saccharophilum</name>
    <dbReference type="NCBI Taxonomy" id="1213358"/>
    <lineage>
        <taxon>Bacteria</taxon>
        <taxon>Bacillati</taxon>
        <taxon>Actinomycetota</taxon>
        <taxon>Actinomycetes</taxon>
        <taxon>Micrococcales</taxon>
        <taxon>Microbacteriaceae</taxon>
        <taxon>Microbacterium</taxon>
    </lineage>
</organism>
<dbReference type="Proteomes" id="UP000198702">
    <property type="component" value="Unassembled WGS sequence"/>
</dbReference>
<dbReference type="AlphaFoldDB" id="A0A7Z7CWC5"/>
<sequence>MTDRAASAALAPDPQLVRRGRRGSTVAVLVLPLLAVTGIRSVAWTVGVGDRCGGPLPGCGSLRNAGDNPVTVREVTDQTVTHVIVPAGQRVLLGGSSNELHVEAGQCLLVEGGPFWDARTVIDRTAETTGMSHPIDDWGARVQLHHDACPEWS</sequence>
<dbReference type="EMBL" id="FOQZ01000001">
    <property type="protein sequence ID" value="SFI31101.1"/>
    <property type="molecule type" value="Genomic_DNA"/>
</dbReference>
<accession>A0A7Z7CWC5</accession>
<evidence type="ECO:0000313" key="2">
    <source>
        <dbReference type="Proteomes" id="UP000198702"/>
    </source>
</evidence>
<gene>
    <name evidence="1" type="ORF">SAMN04487751_1039</name>
</gene>
<proteinExistence type="predicted"/>
<protein>
    <submittedName>
        <fullName evidence="1">Uncharacterized protein</fullName>
    </submittedName>
</protein>
<evidence type="ECO:0000313" key="1">
    <source>
        <dbReference type="EMBL" id="SFI31101.1"/>
    </source>
</evidence>
<name>A0A7Z7CWC5_9MICO</name>
<comment type="caution">
    <text evidence="1">The sequence shown here is derived from an EMBL/GenBank/DDBJ whole genome shotgun (WGS) entry which is preliminary data.</text>
</comment>
<reference evidence="1 2" key="1">
    <citation type="submission" date="2016-10" db="EMBL/GenBank/DDBJ databases">
        <authorList>
            <person name="Varghese N."/>
            <person name="Submissions S."/>
        </authorList>
    </citation>
    <scope>NUCLEOTIDE SEQUENCE [LARGE SCALE GENOMIC DNA]</scope>
    <source>
        <strain evidence="1 2">UNC380MFSha3.1</strain>
    </source>
</reference>